<evidence type="ECO:0000313" key="1">
    <source>
        <dbReference type="EMBL" id="GKV48444.1"/>
    </source>
</evidence>
<name>A0AAV5MHC3_9ROSI</name>
<dbReference type="Proteomes" id="UP001054252">
    <property type="component" value="Unassembled WGS sequence"/>
</dbReference>
<dbReference type="EMBL" id="BPVZ01000257">
    <property type="protein sequence ID" value="GKV48444.1"/>
    <property type="molecule type" value="Genomic_DNA"/>
</dbReference>
<gene>
    <name evidence="1" type="ORF">SLEP1_g55257</name>
</gene>
<reference evidence="1 2" key="1">
    <citation type="journal article" date="2021" name="Commun. Biol.">
        <title>The genome of Shorea leprosula (Dipterocarpaceae) highlights the ecological relevance of drought in aseasonal tropical rainforests.</title>
        <authorList>
            <person name="Ng K.K.S."/>
            <person name="Kobayashi M.J."/>
            <person name="Fawcett J.A."/>
            <person name="Hatakeyama M."/>
            <person name="Paape T."/>
            <person name="Ng C.H."/>
            <person name="Ang C.C."/>
            <person name="Tnah L.H."/>
            <person name="Lee C.T."/>
            <person name="Nishiyama T."/>
            <person name="Sese J."/>
            <person name="O'Brien M.J."/>
            <person name="Copetti D."/>
            <person name="Mohd Noor M.I."/>
            <person name="Ong R.C."/>
            <person name="Putra M."/>
            <person name="Sireger I.Z."/>
            <person name="Indrioko S."/>
            <person name="Kosugi Y."/>
            <person name="Izuno A."/>
            <person name="Isagi Y."/>
            <person name="Lee S.L."/>
            <person name="Shimizu K.K."/>
        </authorList>
    </citation>
    <scope>NUCLEOTIDE SEQUENCE [LARGE SCALE GENOMIC DNA]</scope>
    <source>
        <strain evidence="1">214</strain>
    </source>
</reference>
<organism evidence="1 2">
    <name type="scientific">Rubroshorea leprosula</name>
    <dbReference type="NCBI Taxonomy" id="152421"/>
    <lineage>
        <taxon>Eukaryota</taxon>
        <taxon>Viridiplantae</taxon>
        <taxon>Streptophyta</taxon>
        <taxon>Embryophyta</taxon>
        <taxon>Tracheophyta</taxon>
        <taxon>Spermatophyta</taxon>
        <taxon>Magnoliopsida</taxon>
        <taxon>eudicotyledons</taxon>
        <taxon>Gunneridae</taxon>
        <taxon>Pentapetalae</taxon>
        <taxon>rosids</taxon>
        <taxon>malvids</taxon>
        <taxon>Malvales</taxon>
        <taxon>Dipterocarpaceae</taxon>
        <taxon>Rubroshorea</taxon>
    </lineage>
</organism>
<keyword evidence="2" id="KW-1185">Reference proteome</keyword>
<accession>A0AAV5MHC3</accession>
<evidence type="ECO:0000313" key="2">
    <source>
        <dbReference type="Proteomes" id="UP001054252"/>
    </source>
</evidence>
<dbReference type="AlphaFoldDB" id="A0AAV5MHC3"/>
<sequence length="94" mass="10541">MMDATIADVVAISRFHESHVVETADKYWGSSVGGKFGLPVWFSEMSASGIRGDNGSGSDSVDWKWEKQKNYSHHPLIGGECFEHRNWEDAYFGI</sequence>
<proteinExistence type="predicted"/>
<protein>
    <submittedName>
        <fullName evidence="1">Uncharacterized protein</fullName>
    </submittedName>
</protein>
<comment type="caution">
    <text evidence="1">The sequence shown here is derived from an EMBL/GenBank/DDBJ whole genome shotgun (WGS) entry which is preliminary data.</text>
</comment>